<comment type="caution">
    <text evidence="2">The sequence shown here is derived from an EMBL/GenBank/DDBJ whole genome shotgun (WGS) entry which is preliminary data.</text>
</comment>
<dbReference type="EMBL" id="JACDZE010000002">
    <property type="protein sequence ID" value="MBA5629751.1"/>
    <property type="molecule type" value="Genomic_DNA"/>
</dbReference>
<keyword evidence="1" id="KW-0732">Signal</keyword>
<feature type="chain" id="PRO_5032904016" description="Lipocalin-like domain-containing protein" evidence="1">
    <location>
        <begin position="24"/>
        <end position="414"/>
    </location>
</feature>
<gene>
    <name evidence="2" type="ORF">HU137_08210</name>
</gene>
<evidence type="ECO:0000313" key="2">
    <source>
        <dbReference type="EMBL" id="MBA5629751.1"/>
    </source>
</evidence>
<dbReference type="Proteomes" id="UP000552241">
    <property type="component" value="Unassembled WGS sequence"/>
</dbReference>
<dbReference type="RefSeq" id="WP_182043363.1">
    <property type="nucleotide sequence ID" value="NZ_JACDZE010000002.1"/>
</dbReference>
<feature type="signal peptide" evidence="1">
    <location>
        <begin position="1"/>
        <end position="23"/>
    </location>
</feature>
<evidence type="ECO:0000313" key="3">
    <source>
        <dbReference type="Proteomes" id="UP000552241"/>
    </source>
</evidence>
<accession>A0A838ZJD3</accession>
<dbReference type="PROSITE" id="PS51257">
    <property type="entry name" value="PROKAR_LIPOPROTEIN"/>
    <property type="match status" value="1"/>
</dbReference>
<name>A0A838ZJD3_9FLAO</name>
<proteinExistence type="predicted"/>
<dbReference type="Gene3D" id="2.60.120.380">
    <property type="match status" value="1"/>
</dbReference>
<evidence type="ECO:0008006" key="4">
    <source>
        <dbReference type="Google" id="ProtNLM"/>
    </source>
</evidence>
<evidence type="ECO:0000256" key="1">
    <source>
        <dbReference type="SAM" id="SignalP"/>
    </source>
</evidence>
<sequence length="414" mass="46264">MKTITKFLYLFILSIAIIGCTNSDDDTGGGDQPDPQYNLDAIQGNWFRVGGNNPNNNGMKINVTNNQGKITESLNSNYPLNSIKWKDIEATAENEYEHLELGSDGLYYDAIMQLGQDDTLRIYVGIVAPGSEQKWVRTYTEPDPEVNDCSPYDAGAFSGDLTNNWSEANEFDEYPGLLPAVSDPAGGYYIVTLTAEESVPWIDIKIPGAPYPIINGSAGGSSTPQTRKVAFLAHPGVSYDVTVNPFINGGNFPETYTINWEYVGLMDCFELNDTFEQAKFIPKNETLEAFANAGYKVMGSSETSFDWYKVRINEPAKIKVEVQQCPSDEFMRMRIFREDHSELTTTTTDIFGNSTNHTAGTLYYKVTNSTLDPGIYYIRFDGTKTGNRQIDYNAEETMPDVWTTPYKFKVTTVQ</sequence>
<reference evidence="2 3" key="1">
    <citation type="submission" date="2020-07" db="EMBL/GenBank/DDBJ databases">
        <title>Moheibacter lacus sp. nov., a member of the family Flavobacteriaceae isolated from freshwater lake sediment.</title>
        <authorList>
            <person name="Liu Y."/>
        </authorList>
    </citation>
    <scope>NUCLEOTIDE SEQUENCE [LARGE SCALE GENOMIC DNA]</scope>
    <source>
        <strain evidence="2 3">BDHS18</strain>
    </source>
</reference>
<keyword evidence="3" id="KW-1185">Reference proteome</keyword>
<organism evidence="2 3">
    <name type="scientific">Moheibacter lacus</name>
    <dbReference type="NCBI Taxonomy" id="2745851"/>
    <lineage>
        <taxon>Bacteria</taxon>
        <taxon>Pseudomonadati</taxon>
        <taxon>Bacteroidota</taxon>
        <taxon>Flavobacteriia</taxon>
        <taxon>Flavobacteriales</taxon>
        <taxon>Weeksellaceae</taxon>
        <taxon>Moheibacter</taxon>
    </lineage>
</organism>
<dbReference type="AlphaFoldDB" id="A0A838ZJD3"/>
<protein>
    <recommendedName>
        <fullName evidence="4">Lipocalin-like domain-containing protein</fullName>
    </recommendedName>
</protein>